<evidence type="ECO:0000313" key="1">
    <source>
        <dbReference type="EMBL" id="KAJ4722470.1"/>
    </source>
</evidence>
<dbReference type="Proteomes" id="UP001164539">
    <property type="component" value="Chromosome 3"/>
</dbReference>
<comment type="caution">
    <text evidence="1">The sequence shown here is derived from an EMBL/GenBank/DDBJ whole genome shotgun (WGS) entry which is preliminary data.</text>
</comment>
<sequence length="234" mass="24167">MSQGQPRRLQPDQQEPIKYGDVFNVSGDLAKNPIAPEDASMMQTAESIVFGQTQKGGPAAVMHSAATQNERAGLIGHRDVTIITGEQGVTVAETDVPGRRIITESVAGQVVGRYVQPRPTAGDKPVDQSDAAAIQAAEVRATASNVIVPGGLAASAQSAAAHNATVSDDEEKIKLNEVLSGATAKLPADKAVTRQDAEGVVSAELRNNPNVATYPGGVASSIAAAARLNENINI</sequence>
<name>A0ACC1YF64_MELAZ</name>
<evidence type="ECO:0000313" key="2">
    <source>
        <dbReference type="Proteomes" id="UP001164539"/>
    </source>
</evidence>
<proteinExistence type="predicted"/>
<gene>
    <name evidence="1" type="ORF">OWV82_005963</name>
</gene>
<keyword evidence="2" id="KW-1185">Reference proteome</keyword>
<organism evidence="1 2">
    <name type="scientific">Melia azedarach</name>
    <name type="common">Chinaberry tree</name>
    <dbReference type="NCBI Taxonomy" id="155640"/>
    <lineage>
        <taxon>Eukaryota</taxon>
        <taxon>Viridiplantae</taxon>
        <taxon>Streptophyta</taxon>
        <taxon>Embryophyta</taxon>
        <taxon>Tracheophyta</taxon>
        <taxon>Spermatophyta</taxon>
        <taxon>Magnoliopsida</taxon>
        <taxon>eudicotyledons</taxon>
        <taxon>Gunneridae</taxon>
        <taxon>Pentapetalae</taxon>
        <taxon>rosids</taxon>
        <taxon>malvids</taxon>
        <taxon>Sapindales</taxon>
        <taxon>Meliaceae</taxon>
        <taxon>Melia</taxon>
    </lineage>
</organism>
<dbReference type="EMBL" id="CM051396">
    <property type="protein sequence ID" value="KAJ4722470.1"/>
    <property type="molecule type" value="Genomic_DNA"/>
</dbReference>
<reference evidence="1 2" key="1">
    <citation type="journal article" date="2023" name="Science">
        <title>Complex scaffold remodeling in plant triterpene biosynthesis.</title>
        <authorList>
            <person name="De La Pena R."/>
            <person name="Hodgson H."/>
            <person name="Liu J.C."/>
            <person name="Stephenson M.J."/>
            <person name="Martin A.C."/>
            <person name="Owen C."/>
            <person name="Harkess A."/>
            <person name="Leebens-Mack J."/>
            <person name="Jimenez L.E."/>
            <person name="Osbourn A."/>
            <person name="Sattely E.S."/>
        </authorList>
    </citation>
    <scope>NUCLEOTIDE SEQUENCE [LARGE SCALE GENOMIC DNA]</scope>
    <source>
        <strain evidence="2">cv. JPN11</strain>
        <tissue evidence="1">Leaf</tissue>
    </source>
</reference>
<accession>A0ACC1YF64</accession>
<protein>
    <submittedName>
        <fullName evidence="1">Late embryogenesis abundant protein D-34</fullName>
    </submittedName>
</protein>